<comment type="catalytic activity">
    <reaction evidence="8">
        <text>L-seryl-[protein] + ATP = O-phospho-L-seryl-[protein] + ADP + H(+)</text>
        <dbReference type="Rhea" id="RHEA:17989"/>
        <dbReference type="Rhea" id="RHEA-COMP:9863"/>
        <dbReference type="Rhea" id="RHEA-COMP:11604"/>
        <dbReference type="ChEBI" id="CHEBI:15378"/>
        <dbReference type="ChEBI" id="CHEBI:29999"/>
        <dbReference type="ChEBI" id="CHEBI:30616"/>
        <dbReference type="ChEBI" id="CHEBI:83421"/>
        <dbReference type="ChEBI" id="CHEBI:456216"/>
        <dbReference type="EC" id="2.7.11.1"/>
    </reaction>
</comment>
<evidence type="ECO:0000256" key="5">
    <source>
        <dbReference type="ARBA" id="ARBA00022777"/>
    </source>
</evidence>
<evidence type="ECO:0000259" key="12">
    <source>
        <dbReference type="PROSITE" id="PS50011"/>
    </source>
</evidence>
<protein>
    <recommendedName>
        <fullName evidence="1">non-specific serine/threonine protein kinase</fullName>
        <ecNumber evidence="1">2.7.11.1</ecNumber>
    </recommendedName>
</protein>
<dbReference type="eggNOG" id="KOG1187">
    <property type="taxonomic scope" value="Eukaryota"/>
</dbReference>
<dbReference type="FunCoup" id="A0A0P0Y4Q7">
    <property type="interactions" value="193"/>
</dbReference>
<dbReference type="PANTHER" id="PTHR47987:SF32">
    <property type="entry name" value="OS11G0644000 PROTEIN"/>
    <property type="match status" value="1"/>
</dbReference>
<dbReference type="InParanoid" id="A0A0P0Y4Q7"/>
<dbReference type="PROSITE" id="PS50011">
    <property type="entry name" value="PROTEIN_KINASE_DOM"/>
    <property type="match status" value="1"/>
</dbReference>
<dbReference type="InterPro" id="IPR011009">
    <property type="entry name" value="Kinase-like_dom_sf"/>
</dbReference>
<dbReference type="Gramene" id="Os11t0644000-00">
    <property type="protein sequence ID" value="Os11t0644000-00"/>
    <property type="gene ID" value="Os11g0644000"/>
</dbReference>
<dbReference type="SUPFAM" id="SSF56112">
    <property type="entry name" value="Protein kinase-like (PK-like)"/>
    <property type="match status" value="1"/>
</dbReference>
<evidence type="ECO:0000256" key="1">
    <source>
        <dbReference type="ARBA" id="ARBA00012513"/>
    </source>
</evidence>
<organism evidence="13 14">
    <name type="scientific">Oryza sativa subsp. japonica</name>
    <name type="common">Rice</name>
    <dbReference type="NCBI Taxonomy" id="39947"/>
    <lineage>
        <taxon>Eukaryota</taxon>
        <taxon>Viridiplantae</taxon>
        <taxon>Streptophyta</taxon>
        <taxon>Embryophyta</taxon>
        <taxon>Tracheophyta</taxon>
        <taxon>Spermatophyta</taxon>
        <taxon>Magnoliopsida</taxon>
        <taxon>Liliopsida</taxon>
        <taxon>Poales</taxon>
        <taxon>Poaceae</taxon>
        <taxon>BOP clade</taxon>
        <taxon>Oryzoideae</taxon>
        <taxon>Oryzeae</taxon>
        <taxon>Oryzinae</taxon>
        <taxon>Oryza</taxon>
        <taxon>Oryza sativa</taxon>
    </lineage>
</organism>
<evidence type="ECO:0000256" key="7">
    <source>
        <dbReference type="ARBA" id="ARBA00047899"/>
    </source>
</evidence>
<comment type="catalytic activity">
    <reaction evidence="7">
        <text>L-threonyl-[protein] + ATP = O-phospho-L-threonyl-[protein] + ADP + H(+)</text>
        <dbReference type="Rhea" id="RHEA:46608"/>
        <dbReference type="Rhea" id="RHEA-COMP:11060"/>
        <dbReference type="Rhea" id="RHEA-COMP:11605"/>
        <dbReference type="ChEBI" id="CHEBI:15378"/>
        <dbReference type="ChEBI" id="CHEBI:30013"/>
        <dbReference type="ChEBI" id="CHEBI:30616"/>
        <dbReference type="ChEBI" id="CHEBI:61977"/>
        <dbReference type="ChEBI" id="CHEBI:456216"/>
        <dbReference type="EC" id="2.7.11.1"/>
    </reaction>
</comment>
<dbReference type="GO" id="GO:0004674">
    <property type="term" value="F:protein serine/threonine kinase activity"/>
    <property type="evidence" value="ECO:0007669"/>
    <property type="project" value="UniProtKB-KW"/>
</dbReference>
<dbReference type="EMBL" id="AP014967">
    <property type="protein sequence ID" value="BAT15030.1"/>
    <property type="molecule type" value="Genomic_DNA"/>
</dbReference>
<dbReference type="PANTHER" id="PTHR47987">
    <property type="entry name" value="OS08G0249100 PROTEIN"/>
    <property type="match status" value="1"/>
</dbReference>
<feature type="non-terminal residue" evidence="13">
    <location>
        <position position="1"/>
    </location>
</feature>
<keyword evidence="4 9" id="KW-0547">Nucleotide-binding</keyword>
<evidence type="ECO:0000313" key="14">
    <source>
        <dbReference type="Proteomes" id="UP000059680"/>
    </source>
</evidence>
<keyword evidence="6 9" id="KW-0067">ATP-binding</keyword>
<dbReference type="InterPro" id="IPR046958">
    <property type="entry name" value="RBK1/2/STUNTED"/>
</dbReference>
<dbReference type="Gene3D" id="3.30.200.20">
    <property type="entry name" value="Phosphorylase Kinase, domain 1"/>
    <property type="match status" value="1"/>
</dbReference>
<evidence type="ECO:0000256" key="6">
    <source>
        <dbReference type="ARBA" id="ARBA00022840"/>
    </source>
</evidence>
<gene>
    <name evidence="13" type="ordered locus">Os11g0644000</name>
    <name evidence="13" type="ORF">OSNPB_110644000</name>
</gene>
<dbReference type="GO" id="GO:0016301">
    <property type="term" value="F:kinase activity"/>
    <property type="evidence" value="ECO:0000318"/>
    <property type="project" value="GO_Central"/>
</dbReference>
<sequence>NLHQERLRQVVAAEQRRGGDAITTATDIAGTAAAENSCDIAGTAATAAVATETTSGSSSLDEDDADDDKLCTPPARQPWKGVAEAWRSRTMRRLPSLAPTMSSTLRRFSIRSGAWPQWPSAASAAAAAPADGSQACALRPPIRTFSLSELKKATRNFSKENVVGRGGHAKVYRGCLPGGELVAVKRLSAPERGGRVESFLAELGHIVSLSHPNVARLVGVGVDGGEHLVFPFSRLGCLSGRLHGAAAGEEAMPWAARFRVAVGAARGLEYLHERCARRIVHRDVKPANILLKDDYEPMICDFGLAKWLPASMTHHQVTTFEGTFGYLPPEYTSHGIFNEKTDVFAYGVVLLELLTGRRAIDAKKLSLLTWDDGGSCSRRPVRRRAARRRRLRRQDLHTELAGAQAQNERGTFTATEMIFTKSQNSFSSQVGMPALLQLCETSVLSRADVTTTRENLFRR</sequence>
<evidence type="ECO:0000256" key="4">
    <source>
        <dbReference type="ARBA" id="ARBA00022741"/>
    </source>
</evidence>
<evidence type="ECO:0000256" key="9">
    <source>
        <dbReference type="PROSITE-ProRule" id="PRU10141"/>
    </source>
</evidence>
<keyword evidence="5" id="KW-0418">Kinase</keyword>
<dbReference type="PROSITE" id="PS00108">
    <property type="entry name" value="PROTEIN_KINASE_ST"/>
    <property type="match status" value="1"/>
</dbReference>
<dbReference type="GO" id="GO:0005524">
    <property type="term" value="F:ATP binding"/>
    <property type="evidence" value="ECO:0007669"/>
    <property type="project" value="UniProtKB-UniRule"/>
</dbReference>
<dbReference type="InterPro" id="IPR000719">
    <property type="entry name" value="Prot_kinase_dom"/>
</dbReference>
<keyword evidence="3" id="KW-0808">Transferase</keyword>
<feature type="domain" description="Protein kinase" evidence="12">
    <location>
        <begin position="157"/>
        <end position="459"/>
    </location>
</feature>
<dbReference type="FunFam" id="1.10.510.10:FF:001023">
    <property type="entry name" value="Os07g0541700 protein"/>
    <property type="match status" value="1"/>
</dbReference>
<proteinExistence type="inferred from homology"/>
<feature type="region of interest" description="Disordered" evidence="11">
    <location>
        <begin position="53"/>
        <end position="76"/>
    </location>
</feature>
<dbReference type="OMA" id="WCARRIV"/>
<dbReference type="InterPro" id="IPR008271">
    <property type="entry name" value="Ser/Thr_kinase_AS"/>
</dbReference>
<evidence type="ECO:0000256" key="2">
    <source>
        <dbReference type="ARBA" id="ARBA00022527"/>
    </source>
</evidence>
<evidence type="ECO:0000256" key="3">
    <source>
        <dbReference type="ARBA" id="ARBA00022679"/>
    </source>
</evidence>
<dbReference type="Pfam" id="PF00069">
    <property type="entry name" value="Pkinase"/>
    <property type="match status" value="1"/>
</dbReference>
<dbReference type="Gene3D" id="1.10.510.10">
    <property type="entry name" value="Transferase(Phosphotransferase) domain 1"/>
    <property type="match status" value="1"/>
</dbReference>
<evidence type="ECO:0000256" key="11">
    <source>
        <dbReference type="SAM" id="MobiDB-lite"/>
    </source>
</evidence>
<reference evidence="13 14" key="2">
    <citation type="journal article" date="2013" name="Plant Cell Physiol.">
        <title>Rice Annotation Project Database (RAP-DB): an integrative and interactive database for rice genomics.</title>
        <authorList>
            <person name="Sakai H."/>
            <person name="Lee S.S."/>
            <person name="Tanaka T."/>
            <person name="Numa H."/>
            <person name="Kim J."/>
            <person name="Kawahara Y."/>
            <person name="Wakimoto H."/>
            <person name="Yang C.C."/>
            <person name="Iwamoto M."/>
            <person name="Abe T."/>
            <person name="Yamada Y."/>
            <person name="Muto A."/>
            <person name="Inokuchi H."/>
            <person name="Ikemura T."/>
            <person name="Matsumoto T."/>
            <person name="Sasaki T."/>
            <person name="Itoh T."/>
        </authorList>
    </citation>
    <scope>NUCLEOTIDE SEQUENCE [LARGE SCALE GENOMIC DNA]</scope>
    <source>
        <strain evidence="14">cv. Nipponbare</strain>
    </source>
</reference>
<evidence type="ECO:0000256" key="10">
    <source>
        <dbReference type="RuleBase" id="RU000304"/>
    </source>
</evidence>
<dbReference type="InterPro" id="IPR017441">
    <property type="entry name" value="Protein_kinase_ATP_BS"/>
</dbReference>
<keyword evidence="14" id="KW-1185">Reference proteome</keyword>
<dbReference type="STRING" id="39947.A0A0P0Y4Q7"/>
<reference evidence="13 14" key="3">
    <citation type="journal article" date="2013" name="Rice">
        <title>Improvement of the Oryza sativa Nipponbare reference genome using next generation sequence and optical map data.</title>
        <authorList>
            <person name="Kawahara Y."/>
            <person name="de la Bastide M."/>
            <person name="Hamilton J.P."/>
            <person name="Kanamori H."/>
            <person name="McCombie W.R."/>
            <person name="Ouyang S."/>
            <person name="Schwartz D.C."/>
            <person name="Tanaka T."/>
            <person name="Wu J."/>
            <person name="Zhou S."/>
            <person name="Childs K.L."/>
            <person name="Davidson R.M."/>
            <person name="Lin H."/>
            <person name="Quesada-Ocampo L."/>
            <person name="Vaillancourt B."/>
            <person name="Sakai H."/>
            <person name="Lee S.S."/>
            <person name="Kim J."/>
            <person name="Numa H."/>
            <person name="Itoh T."/>
            <person name="Buell C.R."/>
            <person name="Matsumoto T."/>
        </authorList>
    </citation>
    <scope>NUCLEOTIDE SEQUENCE [LARGE SCALE GENOMIC DNA]</scope>
    <source>
        <strain evidence="14">cv. Nipponbare</strain>
    </source>
</reference>
<dbReference type="AlphaFoldDB" id="A0A0P0Y4Q7"/>
<dbReference type="SMART" id="SM00220">
    <property type="entry name" value="S_TKc"/>
    <property type="match status" value="1"/>
</dbReference>
<keyword evidence="2 10" id="KW-0723">Serine/threonine-protein kinase</keyword>
<dbReference type="PROSITE" id="PS00107">
    <property type="entry name" value="PROTEIN_KINASE_ATP"/>
    <property type="match status" value="1"/>
</dbReference>
<name>A0A0P0Y4Q7_ORYSJ</name>
<feature type="binding site" evidence="9">
    <location>
        <position position="185"/>
    </location>
    <ligand>
        <name>ATP</name>
        <dbReference type="ChEBI" id="CHEBI:30616"/>
    </ligand>
</feature>
<dbReference type="SMR" id="A0A0P0Y4Q7"/>
<dbReference type="Proteomes" id="UP000059680">
    <property type="component" value="Chromosome 11"/>
</dbReference>
<reference evidence="14" key="1">
    <citation type="journal article" date="2005" name="Nature">
        <title>The map-based sequence of the rice genome.</title>
        <authorList>
            <consortium name="International rice genome sequencing project (IRGSP)"/>
            <person name="Matsumoto T."/>
            <person name="Wu J."/>
            <person name="Kanamori H."/>
            <person name="Katayose Y."/>
            <person name="Fujisawa M."/>
            <person name="Namiki N."/>
            <person name="Mizuno H."/>
            <person name="Yamamoto K."/>
            <person name="Antonio B.A."/>
            <person name="Baba T."/>
            <person name="Sakata K."/>
            <person name="Nagamura Y."/>
            <person name="Aoki H."/>
            <person name="Arikawa K."/>
            <person name="Arita K."/>
            <person name="Bito T."/>
            <person name="Chiden Y."/>
            <person name="Fujitsuka N."/>
            <person name="Fukunaka R."/>
            <person name="Hamada M."/>
            <person name="Harada C."/>
            <person name="Hayashi A."/>
            <person name="Hijishita S."/>
            <person name="Honda M."/>
            <person name="Hosokawa S."/>
            <person name="Ichikawa Y."/>
            <person name="Idonuma A."/>
            <person name="Iijima M."/>
            <person name="Ikeda M."/>
            <person name="Ikeno M."/>
            <person name="Ito K."/>
            <person name="Ito S."/>
            <person name="Ito T."/>
            <person name="Ito Y."/>
            <person name="Ito Y."/>
            <person name="Iwabuchi A."/>
            <person name="Kamiya K."/>
            <person name="Karasawa W."/>
            <person name="Kurita K."/>
            <person name="Katagiri S."/>
            <person name="Kikuta A."/>
            <person name="Kobayashi H."/>
            <person name="Kobayashi N."/>
            <person name="Machita K."/>
            <person name="Maehara T."/>
            <person name="Masukawa M."/>
            <person name="Mizubayashi T."/>
            <person name="Mukai Y."/>
            <person name="Nagasaki H."/>
            <person name="Nagata Y."/>
            <person name="Naito S."/>
            <person name="Nakashima M."/>
            <person name="Nakama Y."/>
            <person name="Nakamichi Y."/>
            <person name="Nakamura M."/>
            <person name="Meguro A."/>
            <person name="Negishi M."/>
            <person name="Ohta I."/>
            <person name="Ohta T."/>
            <person name="Okamoto M."/>
            <person name="Ono N."/>
            <person name="Saji S."/>
            <person name="Sakaguchi M."/>
            <person name="Sakai K."/>
            <person name="Shibata M."/>
            <person name="Shimokawa T."/>
            <person name="Song J."/>
            <person name="Takazaki Y."/>
            <person name="Terasawa K."/>
            <person name="Tsugane M."/>
            <person name="Tsuji K."/>
            <person name="Ueda S."/>
            <person name="Waki K."/>
            <person name="Yamagata H."/>
            <person name="Yamamoto M."/>
            <person name="Yamamoto S."/>
            <person name="Yamane H."/>
            <person name="Yoshiki S."/>
            <person name="Yoshihara R."/>
            <person name="Yukawa K."/>
            <person name="Zhong H."/>
            <person name="Yano M."/>
            <person name="Yuan Q."/>
            <person name="Ouyang S."/>
            <person name="Liu J."/>
            <person name="Jones K.M."/>
            <person name="Gansberger K."/>
            <person name="Moffat K."/>
            <person name="Hill J."/>
            <person name="Bera J."/>
            <person name="Fadrosh D."/>
            <person name="Jin S."/>
            <person name="Johri S."/>
            <person name="Kim M."/>
            <person name="Overton L."/>
            <person name="Reardon M."/>
            <person name="Tsitrin T."/>
            <person name="Vuong H."/>
            <person name="Weaver B."/>
            <person name="Ciecko A."/>
            <person name="Tallon L."/>
            <person name="Jackson J."/>
            <person name="Pai G."/>
            <person name="Aken S.V."/>
            <person name="Utterback T."/>
            <person name="Reidmuller S."/>
            <person name="Feldblyum T."/>
            <person name="Hsiao J."/>
            <person name="Zismann V."/>
            <person name="Iobst S."/>
            <person name="de Vazeille A.R."/>
            <person name="Buell C.R."/>
            <person name="Ying K."/>
            <person name="Li Y."/>
            <person name="Lu T."/>
            <person name="Huang Y."/>
            <person name="Zhao Q."/>
            <person name="Feng Q."/>
            <person name="Zhang L."/>
            <person name="Zhu J."/>
            <person name="Weng Q."/>
            <person name="Mu J."/>
            <person name="Lu Y."/>
            <person name="Fan D."/>
            <person name="Liu Y."/>
            <person name="Guan J."/>
            <person name="Zhang Y."/>
            <person name="Yu S."/>
            <person name="Liu X."/>
            <person name="Zhang Y."/>
            <person name="Hong G."/>
            <person name="Han B."/>
            <person name="Choisne N."/>
            <person name="Demange N."/>
            <person name="Orjeda G."/>
            <person name="Samain S."/>
            <person name="Cattolico L."/>
            <person name="Pelletier E."/>
            <person name="Couloux A."/>
            <person name="Segurens B."/>
            <person name="Wincker P."/>
            <person name="D'Hont A."/>
            <person name="Scarpelli C."/>
            <person name="Weissenbach J."/>
            <person name="Salanoubat M."/>
            <person name="Quetier F."/>
            <person name="Yu Y."/>
            <person name="Kim H.R."/>
            <person name="Rambo T."/>
            <person name="Currie J."/>
            <person name="Collura K."/>
            <person name="Luo M."/>
            <person name="Yang T."/>
            <person name="Ammiraju J.S.S."/>
            <person name="Engler F."/>
            <person name="Soderlund C."/>
            <person name="Wing R.A."/>
            <person name="Palmer L.E."/>
            <person name="de la Bastide M."/>
            <person name="Spiegel L."/>
            <person name="Nascimento L."/>
            <person name="Zutavern T."/>
            <person name="O'Shaughnessy A."/>
            <person name="Dike S."/>
            <person name="Dedhia N."/>
            <person name="Preston R."/>
            <person name="Balija V."/>
            <person name="McCombie W.R."/>
            <person name="Chow T."/>
            <person name="Chen H."/>
            <person name="Chung M."/>
            <person name="Chen C."/>
            <person name="Shaw J."/>
            <person name="Wu H."/>
            <person name="Hsiao K."/>
            <person name="Chao Y."/>
            <person name="Chu M."/>
            <person name="Cheng C."/>
            <person name="Hour A."/>
            <person name="Lee P."/>
            <person name="Lin S."/>
            <person name="Lin Y."/>
            <person name="Liou J."/>
            <person name="Liu S."/>
            <person name="Hsing Y."/>
            <person name="Raghuvanshi S."/>
            <person name="Mohanty A."/>
            <person name="Bharti A.K."/>
            <person name="Gaur A."/>
            <person name="Gupta V."/>
            <person name="Kumar D."/>
            <person name="Ravi V."/>
            <person name="Vij S."/>
            <person name="Kapur A."/>
            <person name="Khurana P."/>
            <person name="Khurana P."/>
            <person name="Khurana J.P."/>
            <person name="Tyagi A.K."/>
            <person name="Gaikwad K."/>
            <person name="Singh A."/>
            <person name="Dalal V."/>
            <person name="Srivastava S."/>
            <person name="Dixit A."/>
            <person name="Pal A.K."/>
            <person name="Ghazi I.A."/>
            <person name="Yadav M."/>
            <person name="Pandit A."/>
            <person name="Bhargava A."/>
            <person name="Sureshbabu K."/>
            <person name="Batra K."/>
            <person name="Sharma T.R."/>
            <person name="Mohapatra T."/>
            <person name="Singh N.K."/>
            <person name="Messing J."/>
            <person name="Nelson A.B."/>
            <person name="Fuks G."/>
            <person name="Kavchok S."/>
            <person name="Keizer G."/>
            <person name="Linton E."/>
            <person name="Llaca V."/>
            <person name="Song R."/>
            <person name="Tanyolac B."/>
            <person name="Young S."/>
            <person name="Ho-Il K."/>
            <person name="Hahn J.H."/>
            <person name="Sangsakoo G."/>
            <person name="Vanavichit A."/>
            <person name="de Mattos Luiz.A.T."/>
            <person name="Zimmer P.D."/>
            <person name="Malone G."/>
            <person name="Dellagostin O."/>
            <person name="de Oliveira A.C."/>
            <person name="Bevan M."/>
            <person name="Bancroft I."/>
            <person name="Minx P."/>
            <person name="Cordum H."/>
            <person name="Wilson R."/>
            <person name="Cheng Z."/>
            <person name="Jin W."/>
            <person name="Jiang J."/>
            <person name="Leong S.A."/>
            <person name="Iwama H."/>
            <person name="Gojobori T."/>
            <person name="Itoh T."/>
            <person name="Niimura Y."/>
            <person name="Fujii Y."/>
            <person name="Habara T."/>
            <person name="Sakai H."/>
            <person name="Sato Y."/>
            <person name="Wilson G."/>
            <person name="Kumar K."/>
            <person name="McCouch S."/>
            <person name="Juretic N."/>
            <person name="Hoen D."/>
            <person name="Wright S."/>
            <person name="Bruskiewich R."/>
            <person name="Bureau T."/>
            <person name="Miyao A."/>
            <person name="Hirochika H."/>
            <person name="Nishikawa T."/>
            <person name="Kadowaki K."/>
            <person name="Sugiura M."/>
            <person name="Burr B."/>
            <person name="Sasaki T."/>
        </authorList>
    </citation>
    <scope>NUCLEOTIDE SEQUENCE [LARGE SCALE GENOMIC DNA]</scope>
    <source>
        <strain evidence="14">cv. Nipponbare</strain>
    </source>
</reference>
<accession>A0A0P0Y4Q7</accession>
<evidence type="ECO:0000313" key="13">
    <source>
        <dbReference type="EMBL" id="BAT15030.1"/>
    </source>
</evidence>
<dbReference type="PaxDb" id="39947-A0A0P0Y4Q7"/>
<dbReference type="EC" id="2.7.11.1" evidence="1"/>
<evidence type="ECO:0000256" key="8">
    <source>
        <dbReference type="ARBA" id="ARBA00048679"/>
    </source>
</evidence>
<comment type="similarity">
    <text evidence="10">Belongs to the protein kinase superfamily.</text>
</comment>